<dbReference type="SUPFAM" id="SSF53850">
    <property type="entry name" value="Periplasmic binding protein-like II"/>
    <property type="match status" value="1"/>
</dbReference>
<dbReference type="Pfam" id="PF01547">
    <property type="entry name" value="SBP_bac_1"/>
    <property type="match status" value="1"/>
</dbReference>
<evidence type="ECO:0000256" key="5">
    <source>
        <dbReference type="SAM" id="SignalP"/>
    </source>
</evidence>
<evidence type="ECO:0000313" key="6">
    <source>
        <dbReference type="EMBL" id="MBB6690278.1"/>
    </source>
</evidence>
<dbReference type="InterPro" id="IPR006059">
    <property type="entry name" value="SBP"/>
</dbReference>
<feature type="region of interest" description="Disordered" evidence="4">
    <location>
        <begin position="29"/>
        <end position="48"/>
    </location>
</feature>
<comment type="similarity">
    <text evidence="1">Belongs to the bacterial solute-binding protein 1 family.</text>
</comment>
<gene>
    <name evidence="6" type="ORF">H7B90_02590</name>
</gene>
<dbReference type="Gene3D" id="3.40.190.10">
    <property type="entry name" value="Periplasmic binding protein-like II"/>
    <property type="match status" value="2"/>
</dbReference>
<dbReference type="EMBL" id="JACJVR010000005">
    <property type="protein sequence ID" value="MBB6690278.1"/>
    <property type="molecule type" value="Genomic_DNA"/>
</dbReference>
<dbReference type="PANTHER" id="PTHR43649:SF34">
    <property type="entry name" value="ABC TRANSPORTER PERIPLASMIC-BINDING PROTEIN YCJN-RELATED"/>
    <property type="match status" value="1"/>
</dbReference>
<accession>A0A841TT56</accession>
<proteinExistence type="inferred from homology"/>
<sequence length="529" mass="57385">MNRTTSAVPIVSVAMAGVLLALSACSSSSNTTNPSNSQPSASASANTSAPAGSAAAFGGMAEGPFEGWVEGLPKIEAPAGFDWKQFSGTQLNFISENTPPSSALAANIGIFEKATGIQVNIEQSNLDIVAEKVGLDFNARNANYQLIYADPYQILSKQSKNLADLNDFNNDPSLPHIPGGLEDFIESQLQADGYMGDTEHLYALPYDSPTMVLAYRKDVFDKYKDQFQQEKGYDWTPSANMTWDQYYEISSWINDKVKSGAISEVKYGSGHEAKQHDSLQADFSNVLGAYGADYFEGENLGSVGAARPGKSLLTSPEAVEAATMYKKLLDIAAPGSKTWDWTGVAEAFAAGDLAMAPIFHENNAMFEDANKSKVVGKVAWSILPKGTKRSANLFGGTGIGISKYASEKEQKAAWLFLVWATSPQAQYMILKSEEAGSTPTRHSVYNLPDVKKGMEPGTEEAKAMPNLLPMNAVLEAWKLENVYMRPKVPQWPQVDTIIYTELSKMLFDKQTPEETMKAIAKKSDDITGN</sequence>
<feature type="signal peptide" evidence="5">
    <location>
        <begin position="1"/>
        <end position="26"/>
    </location>
</feature>
<evidence type="ECO:0000256" key="4">
    <source>
        <dbReference type="SAM" id="MobiDB-lite"/>
    </source>
</evidence>
<comment type="caution">
    <text evidence="6">The sequence shown here is derived from an EMBL/GenBank/DDBJ whole genome shotgun (WGS) entry which is preliminary data.</text>
</comment>
<dbReference type="RefSeq" id="WP_185134297.1">
    <property type="nucleotide sequence ID" value="NZ_JACJVR010000005.1"/>
</dbReference>
<name>A0A841TT56_9BACL</name>
<organism evidence="6 7">
    <name type="scientific">Cohnella xylanilytica</name>
    <dbReference type="NCBI Taxonomy" id="557555"/>
    <lineage>
        <taxon>Bacteria</taxon>
        <taxon>Bacillati</taxon>
        <taxon>Bacillota</taxon>
        <taxon>Bacilli</taxon>
        <taxon>Bacillales</taxon>
        <taxon>Paenibacillaceae</taxon>
        <taxon>Cohnella</taxon>
    </lineage>
</organism>
<keyword evidence="2" id="KW-0813">Transport</keyword>
<evidence type="ECO:0000313" key="7">
    <source>
        <dbReference type="Proteomes" id="UP000553776"/>
    </source>
</evidence>
<dbReference type="InterPro" id="IPR050490">
    <property type="entry name" value="Bact_solute-bd_prot1"/>
</dbReference>
<dbReference type="PROSITE" id="PS51257">
    <property type="entry name" value="PROKAR_LIPOPROTEIN"/>
    <property type="match status" value="1"/>
</dbReference>
<evidence type="ECO:0000256" key="3">
    <source>
        <dbReference type="ARBA" id="ARBA00022729"/>
    </source>
</evidence>
<protein>
    <submittedName>
        <fullName evidence="6">Extracellular solute-binding protein</fullName>
    </submittedName>
</protein>
<keyword evidence="7" id="KW-1185">Reference proteome</keyword>
<keyword evidence="3 5" id="KW-0732">Signal</keyword>
<evidence type="ECO:0000256" key="1">
    <source>
        <dbReference type="ARBA" id="ARBA00008520"/>
    </source>
</evidence>
<dbReference type="AlphaFoldDB" id="A0A841TT56"/>
<dbReference type="Proteomes" id="UP000553776">
    <property type="component" value="Unassembled WGS sequence"/>
</dbReference>
<dbReference type="PANTHER" id="PTHR43649">
    <property type="entry name" value="ARABINOSE-BINDING PROTEIN-RELATED"/>
    <property type="match status" value="1"/>
</dbReference>
<feature type="chain" id="PRO_5038985488" evidence="5">
    <location>
        <begin position="27"/>
        <end position="529"/>
    </location>
</feature>
<reference evidence="6 7" key="1">
    <citation type="submission" date="2020-08" db="EMBL/GenBank/DDBJ databases">
        <title>Cohnella phylogeny.</title>
        <authorList>
            <person name="Dunlap C."/>
        </authorList>
    </citation>
    <scope>NUCLEOTIDE SEQUENCE [LARGE SCALE GENOMIC DNA]</scope>
    <source>
        <strain evidence="6 7">DSM 25239</strain>
    </source>
</reference>
<evidence type="ECO:0000256" key="2">
    <source>
        <dbReference type="ARBA" id="ARBA00022448"/>
    </source>
</evidence>